<evidence type="ECO:0000256" key="2">
    <source>
        <dbReference type="ARBA" id="ARBA00005752"/>
    </source>
</evidence>
<evidence type="ECO:0000313" key="7">
    <source>
        <dbReference type="EMBL" id="GGP14021.1"/>
    </source>
</evidence>
<evidence type="ECO:0000256" key="3">
    <source>
        <dbReference type="ARBA" id="ARBA00012737"/>
    </source>
</evidence>
<name>A0ABQ2NYY0_9BACI</name>
<keyword evidence="4" id="KW-0028">Amino-acid biosynthesis</keyword>
<sequence>MIFLGAIAGIYPFYNKQVQGNHIYIMMKELQRFLGDDTVLWQQENIFLGCHTRQITPAPAEEILPYYDKEKQLAITADAGIDNRNELFDRLEMDRSRNQALPDSQLILLGYQKWGEALPEYLAGDFAFMIWDGKYQKLFGARDYSGARTLYYFHNQEHFAFCTLIQPLLSLPYVEKRFNEVWIADFFLADPDRVDHMNPMTTIYKSITQVPPSHSISVCGSTVKIKRYDQFINK</sequence>
<organism evidence="7 8">
    <name type="scientific">Oceanobacillus neutriphilus</name>
    <dbReference type="NCBI Taxonomy" id="531815"/>
    <lineage>
        <taxon>Bacteria</taxon>
        <taxon>Bacillati</taxon>
        <taxon>Bacillota</taxon>
        <taxon>Bacilli</taxon>
        <taxon>Bacillales</taxon>
        <taxon>Bacillaceae</taxon>
        <taxon>Oceanobacillus</taxon>
    </lineage>
</organism>
<dbReference type="InterPro" id="IPR051786">
    <property type="entry name" value="ASN_synthetase/amidase"/>
</dbReference>
<dbReference type="PROSITE" id="PS51278">
    <property type="entry name" value="GATASE_TYPE_2"/>
    <property type="match status" value="1"/>
</dbReference>
<accession>A0ABQ2NYY0</accession>
<dbReference type="Proteomes" id="UP000641206">
    <property type="component" value="Unassembled WGS sequence"/>
</dbReference>
<dbReference type="Gene3D" id="3.60.20.10">
    <property type="entry name" value="Glutamine Phosphoribosylpyrophosphate, subunit 1, domain 1"/>
    <property type="match status" value="1"/>
</dbReference>
<comment type="similarity">
    <text evidence="2">Belongs to the asparagine synthetase family.</text>
</comment>
<comment type="catalytic activity">
    <reaction evidence="5">
        <text>L-aspartate + L-glutamine + ATP + H2O = L-asparagine + L-glutamate + AMP + diphosphate + H(+)</text>
        <dbReference type="Rhea" id="RHEA:12228"/>
        <dbReference type="ChEBI" id="CHEBI:15377"/>
        <dbReference type="ChEBI" id="CHEBI:15378"/>
        <dbReference type="ChEBI" id="CHEBI:29985"/>
        <dbReference type="ChEBI" id="CHEBI:29991"/>
        <dbReference type="ChEBI" id="CHEBI:30616"/>
        <dbReference type="ChEBI" id="CHEBI:33019"/>
        <dbReference type="ChEBI" id="CHEBI:58048"/>
        <dbReference type="ChEBI" id="CHEBI:58359"/>
        <dbReference type="ChEBI" id="CHEBI:456215"/>
        <dbReference type="EC" id="6.3.5.4"/>
    </reaction>
</comment>
<keyword evidence="4" id="KW-0061">Asparagine biosynthesis</keyword>
<dbReference type="InterPro" id="IPR033738">
    <property type="entry name" value="AsnB_N"/>
</dbReference>
<gene>
    <name evidence="7" type="ORF">GCM10011346_36330</name>
</gene>
<dbReference type="Pfam" id="PF13537">
    <property type="entry name" value="GATase_7"/>
    <property type="match status" value="1"/>
</dbReference>
<reference evidence="8" key="1">
    <citation type="journal article" date="2019" name="Int. J. Syst. Evol. Microbiol.">
        <title>The Global Catalogue of Microorganisms (GCM) 10K type strain sequencing project: providing services to taxonomists for standard genome sequencing and annotation.</title>
        <authorList>
            <consortium name="The Broad Institute Genomics Platform"/>
            <consortium name="The Broad Institute Genome Sequencing Center for Infectious Disease"/>
            <person name="Wu L."/>
            <person name="Ma J."/>
        </authorList>
    </citation>
    <scope>NUCLEOTIDE SEQUENCE [LARGE SCALE GENOMIC DNA]</scope>
    <source>
        <strain evidence="8">CGMCC 1.7693</strain>
    </source>
</reference>
<dbReference type="PANTHER" id="PTHR43284">
    <property type="entry name" value="ASPARAGINE SYNTHETASE (GLUTAMINE-HYDROLYZING)"/>
    <property type="match status" value="1"/>
</dbReference>
<feature type="domain" description="Glutamine amidotransferase type-2" evidence="6">
    <location>
        <begin position="5"/>
        <end position="221"/>
    </location>
</feature>
<evidence type="ECO:0000256" key="5">
    <source>
        <dbReference type="ARBA" id="ARBA00048741"/>
    </source>
</evidence>
<dbReference type="SUPFAM" id="SSF56235">
    <property type="entry name" value="N-terminal nucleophile aminohydrolases (Ntn hydrolases)"/>
    <property type="match status" value="1"/>
</dbReference>
<proteinExistence type="inferred from homology"/>
<protein>
    <recommendedName>
        <fullName evidence="3">asparagine synthase (glutamine-hydrolyzing)</fullName>
        <ecNumber evidence="3">6.3.5.4</ecNumber>
    </recommendedName>
</protein>
<dbReference type="EC" id="6.3.5.4" evidence="3"/>
<comment type="pathway">
    <text evidence="1">Amino-acid biosynthesis; L-asparagine biosynthesis; L-asparagine from L-aspartate (L-Gln route): step 1/1.</text>
</comment>
<evidence type="ECO:0000313" key="8">
    <source>
        <dbReference type="Proteomes" id="UP000641206"/>
    </source>
</evidence>
<dbReference type="EMBL" id="BMLW01000011">
    <property type="protein sequence ID" value="GGP14021.1"/>
    <property type="molecule type" value="Genomic_DNA"/>
</dbReference>
<comment type="caution">
    <text evidence="7">The sequence shown here is derived from an EMBL/GenBank/DDBJ whole genome shotgun (WGS) entry which is preliminary data.</text>
</comment>
<evidence type="ECO:0000256" key="1">
    <source>
        <dbReference type="ARBA" id="ARBA00005187"/>
    </source>
</evidence>
<dbReference type="CDD" id="cd00712">
    <property type="entry name" value="AsnB"/>
    <property type="match status" value="1"/>
</dbReference>
<evidence type="ECO:0000259" key="6">
    <source>
        <dbReference type="PROSITE" id="PS51278"/>
    </source>
</evidence>
<dbReference type="InterPro" id="IPR029055">
    <property type="entry name" value="Ntn_hydrolases_N"/>
</dbReference>
<keyword evidence="8" id="KW-1185">Reference proteome</keyword>
<dbReference type="PANTHER" id="PTHR43284:SF1">
    <property type="entry name" value="ASPARAGINE SYNTHETASE"/>
    <property type="match status" value="1"/>
</dbReference>
<evidence type="ECO:0000256" key="4">
    <source>
        <dbReference type="ARBA" id="ARBA00022888"/>
    </source>
</evidence>
<dbReference type="InterPro" id="IPR017932">
    <property type="entry name" value="GATase_2_dom"/>
</dbReference>